<comment type="caution">
    <text evidence="2">The sequence shown here is derived from an EMBL/GenBank/DDBJ whole genome shotgun (WGS) entry which is preliminary data.</text>
</comment>
<feature type="transmembrane region" description="Helical" evidence="1">
    <location>
        <begin position="83"/>
        <end position="103"/>
    </location>
</feature>
<gene>
    <name evidence="2" type="ORF">HNQ65_004510</name>
</gene>
<keyword evidence="1" id="KW-0812">Transmembrane</keyword>
<proteinExistence type="predicted"/>
<dbReference type="RefSeq" id="WP_184343153.1">
    <property type="nucleotide sequence ID" value="NZ_JACHIG010000012.1"/>
</dbReference>
<keyword evidence="1" id="KW-1133">Transmembrane helix</keyword>
<sequence>MKQVQLVVFIIWGALCSSLVLYAVMLSSMTFAPSQSAPSAMGQIIALIAVSAMALSFLMRRLLLGGFTTGALGLDGPQQRGRFIAGHIVVFALSEGIGVLGFVNGILSNGQGDAWLPYIGLSLALMLLHIPLPSRFKPAA</sequence>
<name>A0A7W7YF65_9BACT</name>
<accession>A0A7W7YF65</accession>
<feature type="transmembrane region" description="Helical" evidence="1">
    <location>
        <begin position="44"/>
        <end position="63"/>
    </location>
</feature>
<evidence type="ECO:0008006" key="4">
    <source>
        <dbReference type="Google" id="ProtNLM"/>
    </source>
</evidence>
<reference evidence="2 3" key="1">
    <citation type="submission" date="2020-08" db="EMBL/GenBank/DDBJ databases">
        <title>Genomic Encyclopedia of Type Strains, Phase IV (KMG-IV): sequencing the most valuable type-strain genomes for metagenomic binning, comparative biology and taxonomic classification.</title>
        <authorList>
            <person name="Goeker M."/>
        </authorList>
    </citation>
    <scope>NUCLEOTIDE SEQUENCE [LARGE SCALE GENOMIC DNA]</scope>
    <source>
        <strain evidence="2 3">DSM 12252</strain>
    </source>
</reference>
<evidence type="ECO:0000313" key="2">
    <source>
        <dbReference type="EMBL" id="MBB5034902.1"/>
    </source>
</evidence>
<evidence type="ECO:0000313" key="3">
    <source>
        <dbReference type="Proteomes" id="UP000590740"/>
    </source>
</evidence>
<keyword evidence="3" id="KW-1185">Reference proteome</keyword>
<organism evidence="2 3">
    <name type="scientific">Prosthecobacter vanneervenii</name>
    <dbReference type="NCBI Taxonomy" id="48466"/>
    <lineage>
        <taxon>Bacteria</taxon>
        <taxon>Pseudomonadati</taxon>
        <taxon>Verrucomicrobiota</taxon>
        <taxon>Verrucomicrobiia</taxon>
        <taxon>Verrucomicrobiales</taxon>
        <taxon>Verrucomicrobiaceae</taxon>
        <taxon>Prosthecobacter</taxon>
    </lineage>
</organism>
<dbReference type="Proteomes" id="UP000590740">
    <property type="component" value="Unassembled WGS sequence"/>
</dbReference>
<feature type="transmembrane region" description="Helical" evidence="1">
    <location>
        <begin position="7"/>
        <end position="32"/>
    </location>
</feature>
<dbReference type="EMBL" id="JACHIG010000012">
    <property type="protein sequence ID" value="MBB5034902.1"/>
    <property type="molecule type" value="Genomic_DNA"/>
</dbReference>
<feature type="transmembrane region" description="Helical" evidence="1">
    <location>
        <begin position="115"/>
        <end position="132"/>
    </location>
</feature>
<protein>
    <recommendedName>
        <fullName evidence="4">Transmembrane protein</fullName>
    </recommendedName>
</protein>
<keyword evidence="1" id="KW-0472">Membrane</keyword>
<evidence type="ECO:0000256" key="1">
    <source>
        <dbReference type="SAM" id="Phobius"/>
    </source>
</evidence>
<dbReference type="AlphaFoldDB" id="A0A7W7YF65"/>